<keyword evidence="10" id="KW-1185">Reference proteome</keyword>
<dbReference type="Proteomes" id="UP000591131">
    <property type="component" value="Unassembled WGS sequence"/>
</dbReference>
<evidence type="ECO:0000256" key="3">
    <source>
        <dbReference type="ARBA" id="ARBA00022801"/>
    </source>
</evidence>
<evidence type="ECO:0000256" key="2">
    <source>
        <dbReference type="ARBA" id="ARBA00022670"/>
    </source>
</evidence>
<proteinExistence type="inferred from homology"/>
<evidence type="ECO:0000256" key="4">
    <source>
        <dbReference type="ARBA" id="ARBA00022825"/>
    </source>
</evidence>
<dbReference type="PROSITE" id="PS51892">
    <property type="entry name" value="SUBTILASE"/>
    <property type="match status" value="1"/>
</dbReference>
<evidence type="ECO:0000313" key="9">
    <source>
        <dbReference type="EMBL" id="KAF4672449.1"/>
    </source>
</evidence>
<organism evidence="9 10">
    <name type="scientific">Perkinsus chesapeaki</name>
    <name type="common">Clam parasite</name>
    <name type="synonym">Perkinsus andrewsi</name>
    <dbReference type="NCBI Taxonomy" id="330153"/>
    <lineage>
        <taxon>Eukaryota</taxon>
        <taxon>Sar</taxon>
        <taxon>Alveolata</taxon>
        <taxon>Perkinsozoa</taxon>
        <taxon>Perkinsea</taxon>
        <taxon>Perkinsida</taxon>
        <taxon>Perkinsidae</taxon>
        <taxon>Perkinsus</taxon>
    </lineage>
</organism>
<comment type="catalytic activity">
    <reaction evidence="5">
        <text>Hydrolysis of proteins with broad specificity for peptide bonds, and a preference for a large uncharged residue in P1. Hydrolyzes peptide amides.</text>
        <dbReference type="EC" id="3.4.21.62"/>
    </reaction>
</comment>
<evidence type="ECO:0000256" key="1">
    <source>
        <dbReference type="ARBA" id="ARBA00011073"/>
    </source>
</evidence>
<dbReference type="EMBL" id="JAAPAO010000109">
    <property type="protein sequence ID" value="KAF4672449.1"/>
    <property type="molecule type" value="Genomic_DNA"/>
</dbReference>
<keyword evidence="4 7" id="KW-0720">Serine protease</keyword>
<comment type="caution">
    <text evidence="9">The sequence shown here is derived from an EMBL/GenBank/DDBJ whole genome shotgun (WGS) entry which is preliminary data.</text>
</comment>
<dbReference type="InterPro" id="IPR022398">
    <property type="entry name" value="Peptidase_S8_His-AS"/>
</dbReference>
<evidence type="ECO:0000256" key="5">
    <source>
        <dbReference type="ARBA" id="ARBA00023529"/>
    </source>
</evidence>
<dbReference type="PRINTS" id="PR00723">
    <property type="entry name" value="SUBTILISIN"/>
</dbReference>
<keyword evidence="2 7" id="KW-0645">Protease</keyword>
<dbReference type="PANTHER" id="PTHR43806:SF11">
    <property type="entry name" value="CEREVISIN-RELATED"/>
    <property type="match status" value="1"/>
</dbReference>
<evidence type="ECO:0000259" key="8">
    <source>
        <dbReference type="Pfam" id="PF00082"/>
    </source>
</evidence>
<protein>
    <recommendedName>
        <fullName evidence="6">subtilisin</fullName>
        <ecNumber evidence="6">3.4.21.62</ecNumber>
    </recommendedName>
</protein>
<dbReference type="AlphaFoldDB" id="A0A7J6MLG6"/>
<accession>A0A7J6MLG6</accession>
<dbReference type="PROSITE" id="PS00137">
    <property type="entry name" value="SUBTILASE_HIS"/>
    <property type="match status" value="1"/>
</dbReference>
<dbReference type="EC" id="3.4.21.62" evidence="6"/>
<sequence>MPSFASTLTIAIAMEGRYAYYPNDEYYDTKQRAYFSAIRVPDAWRKLQGLKRSFRTIAIIDSGMESTHPDLEANAVVGTTRHGTKVAGIAGAVINNKIGIAGLTDYVKLMPIYDGGLETDEATSASIEYAVNSHVDVILYTAGQPAPFGAKSVAALKKASEAGIPFVCAAGNNNQNISKPEHIRYPCEYTKTVDVVICVAATTEDTMDLLYTSNYAPFIDVAALGDTYTTYVGRDYGSCSGTSGAAAFIAGVIAMMKSVSQEALDGQRIKSIIKETSTPGVNRGGFPMVFGRVDVLSAVERVIA</sequence>
<evidence type="ECO:0000256" key="6">
    <source>
        <dbReference type="ARBA" id="ARBA00023619"/>
    </source>
</evidence>
<dbReference type="InterPro" id="IPR036852">
    <property type="entry name" value="Peptidase_S8/S53_dom_sf"/>
</dbReference>
<dbReference type="InterPro" id="IPR015500">
    <property type="entry name" value="Peptidase_S8_subtilisin-rel"/>
</dbReference>
<keyword evidence="3 7" id="KW-0378">Hydrolase</keyword>
<name>A0A7J6MLG6_PERCH</name>
<feature type="domain" description="Peptidase S8/S53" evidence="8">
    <location>
        <begin position="56"/>
        <end position="285"/>
    </location>
</feature>
<dbReference type="Gene3D" id="3.40.50.200">
    <property type="entry name" value="Peptidase S8/S53 domain"/>
    <property type="match status" value="1"/>
</dbReference>
<dbReference type="InterPro" id="IPR050131">
    <property type="entry name" value="Peptidase_S8_subtilisin-like"/>
</dbReference>
<dbReference type="InterPro" id="IPR000209">
    <property type="entry name" value="Peptidase_S8/S53_dom"/>
</dbReference>
<reference evidence="9 10" key="1">
    <citation type="submission" date="2020-04" db="EMBL/GenBank/DDBJ databases">
        <title>Perkinsus chesapeaki whole genome sequence.</title>
        <authorList>
            <person name="Bogema D.R."/>
        </authorList>
    </citation>
    <scope>NUCLEOTIDE SEQUENCE [LARGE SCALE GENOMIC DNA]</scope>
    <source>
        <strain evidence="9">ATCC PRA-425</strain>
    </source>
</reference>
<evidence type="ECO:0000256" key="7">
    <source>
        <dbReference type="PROSITE-ProRule" id="PRU01240"/>
    </source>
</evidence>
<comment type="similarity">
    <text evidence="1 7">Belongs to the peptidase S8 family.</text>
</comment>
<feature type="active site" description="Charge relay system" evidence="7">
    <location>
        <position position="82"/>
    </location>
</feature>
<dbReference type="OrthoDB" id="206201at2759"/>
<feature type="active site" description="Charge relay system" evidence="7">
    <location>
        <position position="61"/>
    </location>
</feature>
<dbReference type="PANTHER" id="PTHR43806">
    <property type="entry name" value="PEPTIDASE S8"/>
    <property type="match status" value="1"/>
</dbReference>
<feature type="active site" description="Charge relay system" evidence="7">
    <location>
        <position position="243"/>
    </location>
</feature>
<dbReference type="PROSITE" id="PS00136">
    <property type="entry name" value="SUBTILASE_ASP"/>
    <property type="match status" value="1"/>
</dbReference>
<gene>
    <name evidence="9" type="ORF">FOL47_000508</name>
</gene>
<dbReference type="GO" id="GO:0004252">
    <property type="term" value="F:serine-type endopeptidase activity"/>
    <property type="evidence" value="ECO:0007669"/>
    <property type="project" value="UniProtKB-UniRule"/>
</dbReference>
<dbReference type="GO" id="GO:0006508">
    <property type="term" value="P:proteolysis"/>
    <property type="evidence" value="ECO:0007669"/>
    <property type="project" value="UniProtKB-KW"/>
</dbReference>
<dbReference type="Pfam" id="PF00082">
    <property type="entry name" value="Peptidase_S8"/>
    <property type="match status" value="1"/>
</dbReference>
<dbReference type="SUPFAM" id="SSF52743">
    <property type="entry name" value="Subtilisin-like"/>
    <property type="match status" value="1"/>
</dbReference>
<evidence type="ECO:0000313" key="10">
    <source>
        <dbReference type="Proteomes" id="UP000591131"/>
    </source>
</evidence>
<dbReference type="InterPro" id="IPR023827">
    <property type="entry name" value="Peptidase_S8_Asp-AS"/>
</dbReference>